<evidence type="ECO:0000259" key="1">
    <source>
        <dbReference type="Pfam" id="PF09423"/>
    </source>
</evidence>
<evidence type="ECO:0000313" key="4">
    <source>
        <dbReference type="Proteomes" id="UP000196342"/>
    </source>
</evidence>
<dbReference type="EMBL" id="NHOO01000002">
    <property type="protein sequence ID" value="OVE50135.1"/>
    <property type="molecule type" value="Genomic_DNA"/>
</dbReference>
<name>A0A202BFI2_CHRVL</name>
<dbReference type="PANTHER" id="PTHR43606">
    <property type="entry name" value="PHOSPHATASE, PUTATIVE (AFU_ORTHOLOGUE AFUA_6G08710)-RELATED"/>
    <property type="match status" value="1"/>
</dbReference>
<protein>
    <submittedName>
        <fullName evidence="3">Metallophosphatase</fullName>
    </submittedName>
</protein>
<evidence type="ECO:0000313" key="3">
    <source>
        <dbReference type="EMBL" id="OVE50135.1"/>
    </source>
</evidence>
<dbReference type="Pfam" id="PF09423">
    <property type="entry name" value="PhoD"/>
    <property type="match status" value="1"/>
</dbReference>
<dbReference type="PANTHER" id="PTHR43606:SF2">
    <property type="entry name" value="ALKALINE PHOSPHATASE FAMILY PROTEIN (AFU_ORTHOLOGUE AFUA_5G03860)"/>
    <property type="match status" value="1"/>
</dbReference>
<dbReference type="InterPro" id="IPR029052">
    <property type="entry name" value="Metallo-depent_PP-like"/>
</dbReference>
<dbReference type="CDD" id="cd07389">
    <property type="entry name" value="MPP_PhoD"/>
    <property type="match status" value="1"/>
</dbReference>
<evidence type="ECO:0000259" key="2">
    <source>
        <dbReference type="Pfam" id="PF16655"/>
    </source>
</evidence>
<dbReference type="Gene3D" id="2.60.40.380">
    <property type="entry name" value="Purple acid phosphatase-like, N-terminal"/>
    <property type="match status" value="1"/>
</dbReference>
<accession>A0A202BFI2</accession>
<dbReference type="Proteomes" id="UP000196342">
    <property type="component" value="Unassembled WGS sequence"/>
</dbReference>
<dbReference type="InterPro" id="IPR038607">
    <property type="entry name" value="PhoD-like_sf"/>
</dbReference>
<feature type="domain" description="Phospholipase D N-terminal" evidence="2">
    <location>
        <begin position="67"/>
        <end position="156"/>
    </location>
</feature>
<organism evidence="3 4">
    <name type="scientific">Chromobacterium violaceum</name>
    <dbReference type="NCBI Taxonomy" id="536"/>
    <lineage>
        <taxon>Bacteria</taxon>
        <taxon>Pseudomonadati</taxon>
        <taxon>Pseudomonadota</taxon>
        <taxon>Betaproteobacteria</taxon>
        <taxon>Neisseriales</taxon>
        <taxon>Chromobacteriaceae</taxon>
        <taxon>Chromobacterium</taxon>
    </lineage>
</organism>
<dbReference type="PROSITE" id="PS51318">
    <property type="entry name" value="TAT"/>
    <property type="match status" value="1"/>
</dbReference>
<comment type="caution">
    <text evidence="3">The sequence shown here is derived from an EMBL/GenBank/DDBJ whole genome shotgun (WGS) entry which is preliminary data.</text>
</comment>
<dbReference type="InterPro" id="IPR032093">
    <property type="entry name" value="PhoD_N"/>
</dbReference>
<dbReference type="AlphaFoldDB" id="A0A202BFI2"/>
<feature type="domain" description="PhoD-like phosphatase metallophosphatase" evidence="1">
    <location>
        <begin position="169"/>
        <end position="666"/>
    </location>
</feature>
<dbReference type="Pfam" id="PF16655">
    <property type="entry name" value="PhoD_N"/>
    <property type="match status" value="1"/>
</dbReference>
<keyword evidence="4" id="KW-1185">Reference proteome</keyword>
<dbReference type="SUPFAM" id="SSF56300">
    <property type="entry name" value="Metallo-dependent phosphatases"/>
    <property type="match status" value="1"/>
</dbReference>
<gene>
    <name evidence="3" type="ORF">CBW21_02445</name>
</gene>
<sequence length="701" mass="74840">MSRDNPQPCAFLQQTTVSGETMDRRQFLKWGSFLTVSVAAAGCGGGGGDSAGAAGQRLQAAGQGFGLGVASGDPRPDSIILWTRVDGGDGANPLSVTVQLSDKADFSSLLVNQALSADPGWDYTVRHKVTGLSSATTYYYRFLTGKTVSAAGRTKTAPAAGTPLSQLKFAYITCQDWSVNHWGAFDEIAKLDLDFVMHVGDYIYETVGAGFQTGNNETRHPPLTLPNGTKRADGAIYATTLADYRYLYKSYRADPRIQAVHANFPVISIWDDHEFSDDCWQDRQVYYPGDDSAPSTPRRRSANQAWFEYTPADVSIDLANPSFQNIQIYRSFAFGNLATLVMTDQRLYRSDHIIPETAAPNTGLANLGSRYFVPKTTLAQAEAAKMASTGGNLLNVSILGAAQRAWWQQQMQSAATTWKLWGNEVSLLRMGVDGTMAVASLLEQGLSSALAQGFGLNLGAAQQQQLTGALYQDLLAADTSGATPVLSYANTQPLLAGFSGGAISAGVFAAAVKPSLDGNLPPSMLLAQYILNADQWDGYNAERKTLMAFLKSNNIGNVVGITGDIHAFFAGPVMDDFDAASPTPVMVDLVTAGISSNSFFSYFKNVVDTVPAFAKAAPLIYQTVNGQTVNTFNSTLKTFNPWLKYADTDAQGYAVVTLTPGKLSCTFHKMAKLANGVAPSPATASTQTVEVLAGAPAVNVL</sequence>
<reference evidence="3 4" key="1">
    <citation type="submission" date="2017-05" db="EMBL/GenBank/DDBJ databases">
        <title>Chromobacterium violaceum GHPS1 isolated from Hydrocarbon polluted soil in French Guiana display an awesome secondary metabolite arsenal and a battery of drug and heavy-metal-resistance and detoxification of xenobiotics proteins.</title>
        <authorList>
            <person name="Belbahri L."/>
        </authorList>
    </citation>
    <scope>NUCLEOTIDE SEQUENCE [LARGE SCALE GENOMIC DNA]</scope>
    <source>
        <strain evidence="3 4">GHPS1</strain>
    </source>
</reference>
<dbReference type="Gene3D" id="3.60.21.70">
    <property type="entry name" value="PhoD-like phosphatase"/>
    <property type="match status" value="1"/>
</dbReference>
<proteinExistence type="predicted"/>
<dbReference type="InterPro" id="IPR018946">
    <property type="entry name" value="PhoD-like_MPP"/>
</dbReference>
<dbReference type="InterPro" id="IPR052900">
    <property type="entry name" value="Phospholipid_Metab_Enz"/>
</dbReference>
<dbReference type="InterPro" id="IPR006311">
    <property type="entry name" value="TAT_signal"/>
</dbReference>